<sequence length="65" mass="7420">MAEHNYYVQLHSEGHARVYKDDHLLLGCDVVAIEKKTVKNSHQTQMDATIELACGERLARIKVLE</sequence>
<name>A0ABX5D5X9_9VIBR</name>
<accession>A0ABX5D5X9</accession>
<evidence type="ECO:0000313" key="1">
    <source>
        <dbReference type="EMBL" id="PRQ65094.1"/>
    </source>
</evidence>
<protein>
    <submittedName>
        <fullName evidence="1">Uncharacterized protein</fullName>
    </submittedName>
</protein>
<evidence type="ECO:0000313" key="2">
    <source>
        <dbReference type="Proteomes" id="UP000238163"/>
    </source>
</evidence>
<comment type="caution">
    <text evidence="1">The sequence shown here is derived from an EMBL/GenBank/DDBJ whole genome shotgun (WGS) entry which is preliminary data.</text>
</comment>
<dbReference type="EMBL" id="NWTN01000027">
    <property type="protein sequence ID" value="PRQ65094.1"/>
    <property type="molecule type" value="Genomic_DNA"/>
</dbReference>
<keyword evidence="2" id="KW-1185">Reference proteome</keyword>
<proteinExistence type="predicted"/>
<reference evidence="1 2" key="1">
    <citation type="submission" date="2018-03" db="EMBL/GenBank/DDBJ databases">
        <title>Genetic Diversity and Phenotypic Plasticity of AHL Mediated Quorum Sensing in Environmental Strains of Vibrio mediterranei.</title>
        <authorList>
            <person name="Lantoine F."/>
            <person name="Vouve F."/>
        </authorList>
    </citation>
    <scope>NUCLEOTIDE SEQUENCE [LARGE SCALE GENOMIC DNA]</scope>
    <source>
        <strain evidence="1 2">17LN0615E</strain>
    </source>
</reference>
<dbReference type="Proteomes" id="UP000238163">
    <property type="component" value="Unassembled WGS sequence"/>
</dbReference>
<gene>
    <name evidence="1" type="ORF">COR51_24220</name>
</gene>
<organism evidence="1 2">
    <name type="scientific">Vibrio mediterranei</name>
    <dbReference type="NCBI Taxonomy" id="689"/>
    <lineage>
        <taxon>Bacteria</taxon>
        <taxon>Pseudomonadati</taxon>
        <taxon>Pseudomonadota</taxon>
        <taxon>Gammaproteobacteria</taxon>
        <taxon>Vibrionales</taxon>
        <taxon>Vibrionaceae</taxon>
        <taxon>Vibrio</taxon>
    </lineage>
</organism>
<dbReference type="RefSeq" id="WP_062460190.1">
    <property type="nucleotide sequence ID" value="NZ_FLLQ01000006.1"/>
</dbReference>